<reference evidence="3" key="1">
    <citation type="submission" date="2023-03" db="EMBL/GenBank/DDBJ databases">
        <title>Massive genome expansion in bonnet fungi (Mycena s.s.) driven by repeated elements and novel gene families across ecological guilds.</title>
        <authorList>
            <consortium name="Lawrence Berkeley National Laboratory"/>
            <person name="Harder C.B."/>
            <person name="Miyauchi S."/>
            <person name="Viragh M."/>
            <person name="Kuo A."/>
            <person name="Thoen E."/>
            <person name="Andreopoulos B."/>
            <person name="Lu D."/>
            <person name="Skrede I."/>
            <person name="Drula E."/>
            <person name="Henrissat B."/>
            <person name="Morin E."/>
            <person name="Kohler A."/>
            <person name="Barry K."/>
            <person name="LaButti K."/>
            <person name="Morin E."/>
            <person name="Salamov A."/>
            <person name="Lipzen A."/>
            <person name="Mereny Z."/>
            <person name="Hegedus B."/>
            <person name="Baldrian P."/>
            <person name="Stursova M."/>
            <person name="Weitz H."/>
            <person name="Taylor A."/>
            <person name="Grigoriev I.V."/>
            <person name="Nagy L.G."/>
            <person name="Martin F."/>
            <person name="Kauserud H."/>
        </authorList>
    </citation>
    <scope>NUCLEOTIDE SEQUENCE</scope>
    <source>
        <strain evidence="3">CBHHK002</strain>
    </source>
</reference>
<accession>A0AAD6ZCK9</accession>
<dbReference type="AlphaFoldDB" id="A0AAD6ZCK9"/>
<dbReference type="InterPro" id="IPR011009">
    <property type="entry name" value="Kinase-like_dom_sf"/>
</dbReference>
<evidence type="ECO:0000313" key="3">
    <source>
        <dbReference type="EMBL" id="KAJ7315255.1"/>
    </source>
</evidence>
<evidence type="ECO:0000313" key="4">
    <source>
        <dbReference type="Proteomes" id="UP001218218"/>
    </source>
</evidence>
<dbReference type="Gene3D" id="1.10.510.10">
    <property type="entry name" value="Transferase(Phosphotransferase) domain 1"/>
    <property type="match status" value="1"/>
</dbReference>
<proteinExistence type="predicted"/>
<keyword evidence="2" id="KW-0812">Transmembrane</keyword>
<keyword evidence="4" id="KW-1185">Reference proteome</keyword>
<keyword evidence="2" id="KW-1133">Transmembrane helix</keyword>
<dbReference type="SUPFAM" id="SSF56112">
    <property type="entry name" value="Protein kinase-like (PK-like)"/>
    <property type="match status" value="1"/>
</dbReference>
<dbReference type="Proteomes" id="UP001218218">
    <property type="component" value="Unassembled WGS sequence"/>
</dbReference>
<protein>
    <recommendedName>
        <fullName evidence="5">Protein kinase domain-containing protein</fullName>
    </recommendedName>
</protein>
<comment type="caution">
    <text evidence="3">The sequence shown here is derived from an EMBL/GenBank/DDBJ whole genome shotgun (WGS) entry which is preliminary data.</text>
</comment>
<evidence type="ECO:0008006" key="5">
    <source>
        <dbReference type="Google" id="ProtNLM"/>
    </source>
</evidence>
<evidence type="ECO:0000256" key="1">
    <source>
        <dbReference type="SAM" id="MobiDB-lite"/>
    </source>
</evidence>
<gene>
    <name evidence="3" type="ORF">DFH08DRAFT_894065</name>
</gene>
<feature type="transmembrane region" description="Helical" evidence="2">
    <location>
        <begin position="174"/>
        <end position="195"/>
    </location>
</feature>
<organism evidence="3 4">
    <name type="scientific">Mycena albidolilacea</name>
    <dbReference type="NCBI Taxonomy" id="1033008"/>
    <lineage>
        <taxon>Eukaryota</taxon>
        <taxon>Fungi</taxon>
        <taxon>Dikarya</taxon>
        <taxon>Basidiomycota</taxon>
        <taxon>Agaricomycotina</taxon>
        <taxon>Agaricomycetes</taxon>
        <taxon>Agaricomycetidae</taxon>
        <taxon>Agaricales</taxon>
        <taxon>Marasmiineae</taxon>
        <taxon>Mycenaceae</taxon>
        <taxon>Mycena</taxon>
    </lineage>
</organism>
<feature type="region of interest" description="Disordered" evidence="1">
    <location>
        <begin position="40"/>
        <end position="90"/>
    </location>
</feature>
<keyword evidence="2" id="KW-0472">Membrane</keyword>
<dbReference type="EMBL" id="JARIHO010000063">
    <property type="protein sequence ID" value="KAJ7315255.1"/>
    <property type="molecule type" value="Genomic_DNA"/>
</dbReference>
<sequence length="298" mass="32063">MHPSGSSTLLAAQDAAPWLGALFPTLRDLAFPDIPFPNPNHAAYTPTGRDHERVPGDTGSGSSNGDDDSSYLQGSSDEYGSSDEHSQRAMSTTIVSGSLRLGGHWEGQVAKPSGYSVHITGPLSGGANGFVYAGVLVKKGIRVSEIAIKVSDHQQTLLDEFSRYRQLEKVMGPYIPQCFVVCVAAGTAFLVTALLQDRGSGQSLTKAERGAIYQALRTMHEAGWSHSDIVDPTSTAIHNVLWTDTGRPVLIDFVTATPHICKNSDCPELRAARRVLGLGKYMIQIWARPPMAQHAPRV</sequence>
<evidence type="ECO:0000256" key="2">
    <source>
        <dbReference type="SAM" id="Phobius"/>
    </source>
</evidence>
<name>A0AAD6ZCK9_9AGAR</name>